<feature type="chain" id="PRO_5042995744" description="FAS1 domain-containing protein" evidence="3">
    <location>
        <begin position="27"/>
        <end position="215"/>
    </location>
</feature>
<comment type="similarity">
    <text evidence="1">Belongs to the fasciclin-like AGP family.</text>
</comment>
<organism evidence="5 6">
    <name type="scientific">Trapa natans</name>
    <name type="common">Water chestnut</name>
    <dbReference type="NCBI Taxonomy" id="22666"/>
    <lineage>
        <taxon>Eukaryota</taxon>
        <taxon>Viridiplantae</taxon>
        <taxon>Streptophyta</taxon>
        <taxon>Embryophyta</taxon>
        <taxon>Tracheophyta</taxon>
        <taxon>Spermatophyta</taxon>
        <taxon>Magnoliopsida</taxon>
        <taxon>eudicotyledons</taxon>
        <taxon>Gunneridae</taxon>
        <taxon>Pentapetalae</taxon>
        <taxon>rosids</taxon>
        <taxon>malvids</taxon>
        <taxon>Myrtales</taxon>
        <taxon>Lythraceae</taxon>
        <taxon>Trapa</taxon>
    </lineage>
</organism>
<proteinExistence type="inferred from homology"/>
<dbReference type="Gene3D" id="2.30.180.10">
    <property type="entry name" value="FAS1 domain"/>
    <property type="match status" value="1"/>
</dbReference>
<evidence type="ECO:0000313" key="6">
    <source>
        <dbReference type="Proteomes" id="UP001346149"/>
    </source>
</evidence>
<evidence type="ECO:0000313" key="5">
    <source>
        <dbReference type="EMBL" id="KAK4771949.1"/>
    </source>
</evidence>
<sequence>MSSFNPLPLFPVLLVFLLTSTRMASGEGGGSVPPMYMAMASLASPDLSLRNFVDGLVEALLGYGGYGEITDLLVNLTSTADEIGRLALEAAGRGGGGGGYGLTLLAPNDEALAALTAEQLADPNLPERLLHYHLIAEYLTEESMYVSARRLGKVEYSTLQVPLTVKAVEADGTVKVVGGGGSSGHVVDADIYADGRVSVQGIDGVLFPPVAYRSS</sequence>
<dbReference type="InterPro" id="IPR036378">
    <property type="entry name" value="FAS1_dom_sf"/>
</dbReference>
<gene>
    <name evidence="5" type="ORF">SAY86_013724</name>
</gene>
<dbReference type="InterPro" id="IPR000782">
    <property type="entry name" value="FAS1_domain"/>
</dbReference>
<name>A0AAN7QM34_TRANT</name>
<evidence type="ECO:0000256" key="1">
    <source>
        <dbReference type="ARBA" id="ARBA00007843"/>
    </source>
</evidence>
<feature type="domain" description="FAS1" evidence="4">
    <location>
        <begin position="53"/>
        <end position="191"/>
    </location>
</feature>
<comment type="caution">
    <text evidence="5">The sequence shown here is derived from an EMBL/GenBank/DDBJ whole genome shotgun (WGS) entry which is preliminary data.</text>
</comment>
<dbReference type="SMART" id="SM00554">
    <property type="entry name" value="FAS1"/>
    <property type="match status" value="1"/>
</dbReference>
<protein>
    <recommendedName>
        <fullName evidence="4">FAS1 domain-containing protein</fullName>
    </recommendedName>
</protein>
<evidence type="ECO:0000256" key="2">
    <source>
        <dbReference type="ARBA" id="ARBA00022974"/>
    </source>
</evidence>
<keyword evidence="2" id="KW-0325">Glycoprotein</keyword>
<feature type="signal peptide" evidence="3">
    <location>
        <begin position="1"/>
        <end position="26"/>
    </location>
</feature>
<evidence type="ECO:0000256" key="3">
    <source>
        <dbReference type="SAM" id="SignalP"/>
    </source>
</evidence>
<dbReference type="PANTHER" id="PTHR32499">
    <property type="entry name" value="FASCICLIN-LIKE ARABINOGALACTAN PROTEIN 16"/>
    <property type="match status" value="1"/>
</dbReference>
<dbReference type="AlphaFoldDB" id="A0AAN7QM34"/>
<dbReference type="PANTHER" id="PTHR32499:SF3">
    <property type="entry name" value="FASCICLIN-LIKE ARABINOGALACTAN PROTEIN 16"/>
    <property type="match status" value="1"/>
</dbReference>
<dbReference type="Proteomes" id="UP001346149">
    <property type="component" value="Unassembled WGS sequence"/>
</dbReference>
<dbReference type="SUPFAM" id="SSF82153">
    <property type="entry name" value="FAS1 domain"/>
    <property type="match status" value="1"/>
</dbReference>
<keyword evidence="6" id="KW-1185">Reference proteome</keyword>
<dbReference type="PROSITE" id="PS50213">
    <property type="entry name" value="FAS1"/>
    <property type="match status" value="1"/>
</dbReference>
<dbReference type="Pfam" id="PF02469">
    <property type="entry name" value="Fasciclin"/>
    <property type="match status" value="1"/>
</dbReference>
<dbReference type="InterPro" id="IPR044654">
    <property type="entry name" value="FLA15/16/17/18"/>
</dbReference>
<evidence type="ECO:0000259" key="4">
    <source>
        <dbReference type="PROSITE" id="PS50213"/>
    </source>
</evidence>
<dbReference type="EMBL" id="JAXQNO010000020">
    <property type="protein sequence ID" value="KAK4771949.1"/>
    <property type="molecule type" value="Genomic_DNA"/>
</dbReference>
<accession>A0AAN7QM34</accession>
<reference evidence="5 6" key="1">
    <citation type="journal article" date="2023" name="Hortic Res">
        <title>Pangenome of water caltrop reveals structural variations and asymmetric subgenome divergence after allopolyploidization.</title>
        <authorList>
            <person name="Zhang X."/>
            <person name="Chen Y."/>
            <person name="Wang L."/>
            <person name="Yuan Y."/>
            <person name="Fang M."/>
            <person name="Shi L."/>
            <person name="Lu R."/>
            <person name="Comes H.P."/>
            <person name="Ma Y."/>
            <person name="Chen Y."/>
            <person name="Huang G."/>
            <person name="Zhou Y."/>
            <person name="Zheng Z."/>
            <person name="Qiu Y."/>
        </authorList>
    </citation>
    <scope>NUCLEOTIDE SEQUENCE [LARGE SCALE GENOMIC DNA]</scope>
    <source>
        <strain evidence="5">F231</strain>
    </source>
</reference>
<keyword evidence="3" id="KW-0732">Signal</keyword>
<keyword evidence="2" id="KW-0654">Proteoglycan</keyword>